<reference evidence="2" key="1">
    <citation type="submission" date="2018-05" db="EMBL/GenBank/DDBJ databases">
        <authorList>
            <person name="Lanie J.A."/>
            <person name="Ng W.-L."/>
            <person name="Kazmierczak K.M."/>
            <person name="Andrzejewski T.M."/>
            <person name="Davidsen T.M."/>
            <person name="Wayne K.J."/>
            <person name="Tettelin H."/>
            <person name="Glass J.I."/>
            <person name="Rusch D."/>
            <person name="Podicherti R."/>
            <person name="Tsui H.-C.T."/>
            <person name="Winkler M.E."/>
        </authorList>
    </citation>
    <scope>NUCLEOTIDE SEQUENCE</scope>
</reference>
<dbReference type="Pfam" id="PF03713">
    <property type="entry name" value="DUF305"/>
    <property type="match status" value="1"/>
</dbReference>
<proteinExistence type="predicted"/>
<dbReference type="PANTHER" id="PTHR36933:SF1">
    <property type="entry name" value="SLL0788 PROTEIN"/>
    <property type="match status" value="1"/>
</dbReference>
<dbReference type="PROSITE" id="PS51257">
    <property type="entry name" value="PROKAR_LIPOPROTEIN"/>
    <property type="match status" value="1"/>
</dbReference>
<organism evidence="2">
    <name type="scientific">marine metagenome</name>
    <dbReference type="NCBI Taxonomy" id="408172"/>
    <lineage>
        <taxon>unclassified sequences</taxon>
        <taxon>metagenomes</taxon>
        <taxon>ecological metagenomes</taxon>
    </lineage>
</organism>
<feature type="domain" description="DUF305" evidence="1">
    <location>
        <begin position="46"/>
        <end position="200"/>
    </location>
</feature>
<evidence type="ECO:0000313" key="2">
    <source>
        <dbReference type="EMBL" id="SVA48010.1"/>
    </source>
</evidence>
<name>A0A381W627_9ZZZZ</name>
<sequence>MKRLYSPTLLLAAFAVSLGSCGGAARSAADLEALAALNRQGHSPADVHFMTNMIPHHAQAVLFAGWAESHQASSAIQIFCARMVVAQRDEIVTMRSWLLERDEPAPPAEYSRMRMPAGADHQAMPGMLTEAQLNELDHARGSDFDRLFLKYMIPHHEGALSMVDGLFGSYGGAQNDFIFKLASDMYADQTTEIEHMQLMLATYPSGR</sequence>
<dbReference type="PANTHER" id="PTHR36933">
    <property type="entry name" value="SLL0788 PROTEIN"/>
    <property type="match status" value="1"/>
</dbReference>
<dbReference type="AlphaFoldDB" id="A0A381W627"/>
<gene>
    <name evidence="2" type="ORF">METZ01_LOCUS100864</name>
</gene>
<evidence type="ECO:0000259" key="1">
    <source>
        <dbReference type="Pfam" id="PF03713"/>
    </source>
</evidence>
<dbReference type="EMBL" id="UINC01010825">
    <property type="protein sequence ID" value="SVA48010.1"/>
    <property type="molecule type" value="Genomic_DNA"/>
</dbReference>
<dbReference type="InterPro" id="IPR012347">
    <property type="entry name" value="Ferritin-like"/>
</dbReference>
<protein>
    <recommendedName>
        <fullName evidence="1">DUF305 domain-containing protein</fullName>
    </recommendedName>
</protein>
<dbReference type="InterPro" id="IPR005183">
    <property type="entry name" value="DUF305_CopM-like"/>
</dbReference>
<dbReference type="Gene3D" id="1.20.1260.10">
    <property type="match status" value="1"/>
</dbReference>
<accession>A0A381W627</accession>